<feature type="domain" description="ATP-grasp" evidence="5">
    <location>
        <begin position="104"/>
        <end position="293"/>
    </location>
</feature>
<dbReference type="PANTHER" id="PTHR21621:SF0">
    <property type="entry name" value="BETA-CITRYLGLUTAMATE SYNTHASE B-RELATED"/>
    <property type="match status" value="1"/>
</dbReference>
<dbReference type="InterPro" id="IPR004666">
    <property type="entry name" value="Rp_bS6_RimK/Lys_biosynth_LsyX"/>
</dbReference>
<name>A0ABN0ZBU8_9BACI</name>
<dbReference type="Pfam" id="PF08443">
    <property type="entry name" value="RimK"/>
    <property type="match status" value="1"/>
</dbReference>
<protein>
    <submittedName>
        <fullName evidence="6">RimK family alpha-L-glutamate ligase</fullName>
    </submittedName>
</protein>
<evidence type="ECO:0000259" key="5">
    <source>
        <dbReference type="PROSITE" id="PS50975"/>
    </source>
</evidence>
<evidence type="ECO:0000256" key="2">
    <source>
        <dbReference type="ARBA" id="ARBA00022741"/>
    </source>
</evidence>
<accession>A0ABN0ZBU8</accession>
<evidence type="ECO:0000256" key="3">
    <source>
        <dbReference type="ARBA" id="ARBA00022840"/>
    </source>
</evidence>
<dbReference type="InterPro" id="IPR013651">
    <property type="entry name" value="ATP-grasp_RimK-type"/>
</dbReference>
<dbReference type="GO" id="GO:0016874">
    <property type="term" value="F:ligase activity"/>
    <property type="evidence" value="ECO:0007669"/>
    <property type="project" value="UniProtKB-KW"/>
</dbReference>
<dbReference type="Proteomes" id="UP001501459">
    <property type="component" value="Unassembled WGS sequence"/>
</dbReference>
<sequence length="297" mass="33174">MNLHGWVIYNGYLEGNKFLDFAETIQQAAAEQHISIDIYRNDELLSVMETDSIGLLHIKQAELPHFAVFADKDIYLARQLEWLGVRLFNSAEAIARSDDKIASYQRFAVNGLSIPKTIAAPKAFHRTTDISATDYKAAIEQLGLPMIVKEAFGSFGEQVHMVSTEAELFAKIHDMQGKPFMLQEFVASSYGKDMRLHVVGDHVAAAMKRQAFNHFRANVTAGGTMQPYHPSENEQQLAIAATKAIGADFAGVDLLFGEQDRPIICEVNSNAHIRSMYDCTGINIADFMIDDIRKKMK</sequence>
<dbReference type="EMBL" id="BAAADM010000054">
    <property type="protein sequence ID" value="GAA0442382.1"/>
    <property type="molecule type" value="Genomic_DNA"/>
</dbReference>
<keyword evidence="7" id="KW-1185">Reference proteome</keyword>
<gene>
    <name evidence="6" type="ORF">GCM10008983_19300</name>
</gene>
<keyword evidence="1" id="KW-0479">Metal-binding</keyword>
<dbReference type="Gene3D" id="3.30.1490.20">
    <property type="entry name" value="ATP-grasp fold, A domain"/>
    <property type="match status" value="1"/>
</dbReference>
<keyword evidence="3 4" id="KW-0067">ATP-binding</keyword>
<evidence type="ECO:0000256" key="4">
    <source>
        <dbReference type="PROSITE-ProRule" id="PRU00409"/>
    </source>
</evidence>
<comment type="caution">
    <text evidence="6">The sequence shown here is derived from an EMBL/GenBank/DDBJ whole genome shotgun (WGS) entry which is preliminary data.</text>
</comment>
<evidence type="ECO:0000256" key="1">
    <source>
        <dbReference type="ARBA" id="ARBA00022723"/>
    </source>
</evidence>
<organism evidence="6 7">
    <name type="scientific">Lentibacillus halophilus</name>
    <dbReference type="NCBI Taxonomy" id="295065"/>
    <lineage>
        <taxon>Bacteria</taxon>
        <taxon>Bacillati</taxon>
        <taxon>Bacillota</taxon>
        <taxon>Bacilli</taxon>
        <taxon>Bacillales</taxon>
        <taxon>Bacillaceae</taxon>
        <taxon>Lentibacillus</taxon>
    </lineage>
</organism>
<keyword evidence="6" id="KW-0436">Ligase</keyword>
<dbReference type="SUPFAM" id="SSF56059">
    <property type="entry name" value="Glutathione synthetase ATP-binding domain-like"/>
    <property type="match status" value="1"/>
</dbReference>
<reference evidence="6 7" key="1">
    <citation type="journal article" date="2019" name="Int. J. Syst. Evol. Microbiol.">
        <title>The Global Catalogue of Microorganisms (GCM) 10K type strain sequencing project: providing services to taxonomists for standard genome sequencing and annotation.</title>
        <authorList>
            <consortium name="The Broad Institute Genomics Platform"/>
            <consortium name="The Broad Institute Genome Sequencing Center for Infectious Disease"/>
            <person name="Wu L."/>
            <person name="Ma J."/>
        </authorList>
    </citation>
    <scope>NUCLEOTIDE SEQUENCE [LARGE SCALE GENOMIC DNA]</scope>
    <source>
        <strain evidence="6 7">JCM 12149</strain>
    </source>
</reference>
<keyword evidence="2 4" id="KW-0547">Nucleotide-binding</keyword>
<dbReference type="InterPro" id="IPR013815">
    <property type="entry name" value="ATP_grasp_subdomain_1"/>
</dbReference>
<dbReference type="NCBIfam" id="TIGR00768">
    <property type="entry name" value="rimK_fam"/>
    <property type="match status" value="1"/>
</dbReference>
<dbReference type="InterPro" id="IPR011761">
    <property type="entry name" value="ATP-grasp"/>
</dbReference>
<evidence type="ECO:0000313" key="6">
    <source>
        <dbReference type="EMBL" id="GAA0442382.1"/>
    </source>
</evidence>
<dbReference type="Gene3D" id="3.40.50.20">
    <property type="match status" value="1"/>
</dbReference>
<dbReference type="PROSITE" id="PS50975">
    <property type="entry name" value="ATP_GRASP"/>
    <property type="match status" value="1"/>
</dbReference>
<proteinExistence type="predicted"/>
<dbReference type="Gene3D" id="3.30.470.20">
    <property type="entry name" value="ATP-grasp fold, B domain"/>
    <property type="match status" value="1"/>
</dbReference>
<dbReference type="PANTHER" id="PTHR21621">
    <property type="entry name" value="RIBOSOMAL PROTEIN S6 MODIFICATION PROTEIN"/>
    <property type="match status" value="1"/>
</dbReference>
<evidence type="ECO:0000313" key="7">
    <source>
        <dbReference type="Proteomes" id="UP001501459"/>
    </source>
</evidence>